<name>B4DBD2_9BACT</name>
<dbReference type="Proteomes" id="UP000005824">
    <property type="component" value="Unassembled WGS sequence"/>
</dbReference>
<keyword evidence="3" id="KW-0732">Signal</keyword>
<evidence type="ECO:0000256" key="4">
    <source>
        <dbReference type="ARBA" id="ARBA00022837"/>
    </source>
</evidence>
<accession>B4DBD2</accession>
<evidence type="ECO:0000256" key="5">
    <source>
        <dbReference type="SAM" id="MobiDB-lite"/>
    </source>
</evidence>
<evidence type="ECO:0008006" key="8">
    <source>
        <dbReference type="Google" id="ProtNLM"/>
    </source>
</evidence>
<evidence type="ECO:0000256" key="3">
    <source>
        <dbReference type="ARBA" id="ARBA00022729"/>
    </source>
</evidence>
<comment type="subcellular location">
    <subcellularLocation>
        <location evidence="1">Secreted</location>
    </subcellularLocation>
</comment>
<dbReference type="InParanoid" id="B4DBD2"/>
<feature type="region of interest" description="Disordered" evidence="5">
    <location>
        <begin position="281"/>
        <end position="304"/>
    </location>
</feature>
<organism evidence="6 7">
    <name type="scientific">Chthoniobacter flavus Ellin428</name>
    <dbReference type="NCBI Taxonomy" id="497964"/>
    <lineage>
        <taxon>Bacteria</taxon>
        <taxon>Pseudomonadati</taxon>
        <taxon>Verrucomicrobiota</taxon>
        <taxon>Spartobacteria</taxon>
        <taxon>Chthoniobacterales</taxon>
        <taxon>Chthoniobacteraceae</taxon>
        <taxon>Chthoniobacter</taxon>
    </lineage>
</organism>
<dbReference type="NCBIfam" id="NF042425">
    <property type="entry name" value="Amuc_1099_fam"/>
    <property type="match status" value="1"/>
</dbReference>
<sequence length="304" mass="32859">MKIPLRSLALAGVCLSLVSGCGKKEAAAPANEVAQEAESKLPAQEQAAPAPKQDEAGAPKPGDAGAPVVATAAVTASDKDAYEAWFKKYGLDLNDPKMLDADPDGDGFTNREEFLANTNPLDPNSHPPYTDPGRFLKLKEYNEARLPVMLEAIDGEKAKLKRSDGDVKLETVRTGDTVHGLPLKVVKIEARHEIDKNGEPVDLSQVTLEDSTTKEKYILMNNMPAKTSASNAVLTTNDGKSSLKVHRGDVFTFPTEGGKNYKVIDMSQDQVVLQQMDNQKMWTVPRQTSDPNTSVKTTEPDGAK</sequence>
<dbReference type="InterPro" id="IPR049974">
    <property type="entry name" value="Amuc_1099-like"/>
</dbReference>
<evidence type="ECO:0000256" key="1">
    <source>
        <dbReference type="ARBA" id="ARBA00004613"/>
    </source>
</evidence>
<feature type="compositionally biased region" description="Low complexity" evidence="5">
    <location>
        <begin position="27"/>
        <end position="51"/>
    </location>
</feature>
<dbReference type="Pfam" id="PF18884">
    <property type="entry name" value="TSP3_bac"/>
    <property type="match status" value="1"/>
</dbReference>
<dbReference type="RefSeq" id="WP_006983541.1">
    <property type="nucleotide sequence ID" value="NZ_ABVL01000037.1"/>
</dbReference>
<proteinExistence type="predicted"/>
<gene>
    <name evidence="6" type="ORF">CfE428DRAFT_6223</name>
</gene>
<feature type="region of interest" description="Disordered" evidence="5">
    <location>
        <begin position="25"/>
        <end position="66"/>
    </location>
</feature>
<evidence type="ECO:0000313" key="6">
    <source>
        <dbReference type="EMBL" id="EDY16222.1"/>
    </source>
</evidence>
<dbReference type="InterPro" id="IPR059100">
    <property type="entry name" value="TSP3_bac"/>
</dbReference>
<protein>
    <recommendedName>
        <fullName evidence="8">Lipoprotein</fullName>
    </recommendedName>
</protein>
<keyword evidence="2" id="KW-0964">Secreted</keyword>
<keyword evidence="4" id="KW-0106">Calcium</keyword>
<keyword evidence="7" id="KW-1185">Reference proteome</keyword>
<reference evidence="6 7" key="1">
    <citation type="journal article" date="2011" name="J. Bacteriol.">
        <title>Genome sequence of Chthoniobacter flavus Ellin428, an aerobic heterotrophic soil bacterium.</title>
        <authorList>
            <person name="Kant R."/>
            <person name="van Passel M.W."/>
            <person name="Palva A."/>
            <person name="Lucas S."/>
            <person name="Lapidus A."/>
            <person name="Glavina Del Rio T."/>
            <person name="Dalin E."/>
            <person name="Tice H."/>
            <person name="Bruce D."/>
            <person name="Goodwin L."/>
            <person name="Pitluck S."/>
            <person name="Larimer F.W."/>
            <person name="Land M.L."/>
            <person name="Hauser L."/>
            <person name="Sangwan P."/>
            <person name="de Vos W.M."/>
            <person name="Janssen P.H."/>
            <person name="Smidt H."/>
        </authorList>
    </citation>
    <scope>NUCLEOTIDE SEQUENCE [LARGE SCALE GENOMIC DNA]</scope>
    <source>
        <strain evidence="6 7">Ellin428</strain>
    </source>
</reference>
<dbReference type="EMBL" id="ABVL01000037">
    <property type="protein sequence ID" value="EDY16222.1"/>
    <property type="molecule type" value="Genomic_DNA"/>
</dbReference>
<feature type="compositionally biased region" description="Polar residues" evidence="5">
    <location>
        <begin position="281"/>
        <end position="297"/>
    </location>
</feature>
<dbReference type="PROSITE" id="PS51257">
    <property type="entry name" value="PROKAR_LIPOPROTEIN"/>
    <property type="match status" value="1"/>
</dbReference>
<dbReference type="AlphaFoldDB" id="B4DBD2"/>
<evidence type="ECO:0000313" key="7">
    <source>
        <dbReference type="Proteomes" id="UP000005824"/>
    </source>
</evidence>
<comment type="caution">
    <text evidence="6">The sequence shown here is derived from an EMBL/GenBank/DDBJ whole genome shotgun (WGS) entry which is preliminary data.</text>
</comment>
<evidence type="ECO:0000256" key="2">
    <source>
        <dbReference type="ARBA" id="ARBA00022525"/>
    </source>
</evidence>